<dbReference type="GeneID" id="28542890"/>
<dbReference type="Proteomes" id="UP000032427">
    <property type="component" value="Chromosome 2"/>
</dbReference>
<gene>
    <name evidence="1" type="ORF">AWOD_II_0637</name>
</gene>
<dbReference type="PATRIC" id="fig|80852.17.peg.3414"/>
<dbReference type="KEGG" id="awd:AWOD_II_0637"/>
<name>A0A090IA52_9GAMM</name>
<dbReference type="HOGENOM" id="CLU_1280955_0_0_6"/>
<accession>A0A090IA52</accession>
<dbReference type="AlphaFoldDB" id="A0A090IA52"/>
<organism evidence="1 2">
    <name type="scientific">Aliivibrio wodanis</name>
    <dbReference type="NCBI Taxonomy" id="80852"/>
    <lineage>
        <taxon>Bacteria</taxon>
        <taxon>Pseudomonadati</taxon>
        <taxon>Pseudomonadota</taxon>
        <taxon>Gammaproteobacteria</taxon>
        <taxon>Vibrionales</taxon>
        <taxon>Vibrionaceae</taxon>
        <taxon>Aliivibrio</taxon>
    </lineage>
</organism>
<evidence type="ECO:0000313" key="1">
    <source>
        <dbReference type="EMBL" id="CED57277.1"/>
    </source>
</evidence>
<sequence length="215" mass="25086">MELHDIVQRNKIEEKFDKSVSFKQFGMERINEIARIDPNILFDIGAQAWMLFVESGAKVNPQKLAADFDNKNPLIYQKVEKVIKRKVIQDLSFTYATVDDPKINSEGCIQLSLCRMYPNDLYIADVVFYDPYKPVAEKDKKYELHYFKSLNLFDFHLEKIKLYCKENNIARITLTTSSNEQIPYFEACGFKIEDNGFAKNALEYGWSVPMYLPCT</sequence>
<evidence type="ECO:0000313" key="2">
    <source>
        <dbReference type="Proteomes" id="UP000032427"/>
    </source>
</evidence>
<dbReference type="EMBL" id="LN554847">
    <property type="protein sequence ID" value="CED57277.1"/>
    <property type="molecule type" value="Genomic_DNA"/>
</dbReference>
<dbReference type="OrthoDB" id="6400751at2"/>
<proteinExistence type="predicted"/>
<reference evidence="2" key="1">
    <citation type="submission" date="2014-09" db="EMBL/GenBank/DDBJ databases">
        <authorList>
            <person name="Hjerde E."/>
        </authorList>
    </citation>
    <scope>NUCLEOTIDE SEQUENCE [LARGE SCALE GENOMIC DNA]</scope>
    <source>
        <strain evidence="2">06/09/139</strain>
    </source>
</reference>
<protein>
    <submittedName>
        <fullName evidence="1">Putative lysogenic conversion protein</fullName>
    </submittedName>
</protein>
<keyword evidence="2" id="KW-1185">Reference proteome</keyword>